<evidence type="ECO:0000256" key="3">
    <source>
        <dbReference type="ARBA" id="ARBA00022528"/>
    </source>
</evidence>
<dbReference type="Proteomes" id="UP001497512">
    <property type="component" value="Chromosome 2"/>
</dbReference>
<dbReference type="InterPro" id="IPR056301">
    <property type="entry name" value="GWD-like_N_Ig"/>
</dbReference>
<comment type="subcellular location">
    <subcellularLocation>
        <location evidence="1">Plastid</location>
        <location evidence="1">Chloroplast</location>
    </subcellularLocation>
</comment>
<accession>A0ABP0UB54</accession>
<dbReference type="Pfam" id="PF21156">
    <property type="entry name" value="ISOA1-3_C"/>
    <property type="match status" value="1"/>
</dbReference>
<evidence type="ECO:0000313" key="10">
    <source>
        <dbReference type="Proteomes" id="UP001497512"/>
    </source>
</evidence>
<dbReference type="SUPFAM" id="SSF51445">
    <property type="entry name" value="(Trans)glycosidases"/>
    <property type="match status" value="1"/>
</dbReference>
<feature type="domain" description="Glycosyl hydrolase family 13 catalytic" evidence="8">
    <location>
        <begin position="457"/>
        <end position="839"/>
    </location>
</feature>
<dbReference type="Gene3D" id="2.60.40.1180">
    <property type="entry name" value="Golgi alpha-mannosidase II"/>
    <property type="match status" value="1"/>
</dbReference>
<dbReference type="Gene3D" id="3.20.20.80">
    <property type="entry name" value="Glycosidases"/>
    <property type="match status" value="1"/>
</dbReference>
<sequence length="977" mass="109622">MAMMLVKKLGHHHPCCVHGRLSNNPTTIEEAHHKTQNCNELQLRRRNCTVRLSVLRNSMCGFVKLSADRRSTHRSPWDAHKGLIMIRGQQNGDNSEIYRKQQQSENNSQEMNSEKVFWSAFMWGGGGGKASEEKTIHVEEDDDNSSRETQTTGAQVVATRLLTAHKKSRISSACQKFLFHTADEGKVRVSVTHSATQYTVEIQADISNIQSQNCDVPLKLHWGLFRSDSTDWVLLEPEEVPSGTTYINGSTEAMQTPFVIGPHGGVQTLSLTFDAKMAPFIINFVLLNPASSSHREESWIRGNQGNDFCVPVGIRRGRPDSLGITWQRDGSVNFALYSKHANNVILCLYTADAIEPSLEIDLDQSVHRTGDVWHVQLESLEQYSRYGYRCKGKVGWETGDRFHARYVLLDPYAKFIAPHVAGQEDLPSPAPVLGWLKKEKLPFDWGDEIPPCVPLECLVAYRLNVGSFTGESSGLTADLQGTFLGLIEKVPHFHAMGVNTIILQPVFAHEEYRGCYYPISFFSVMGSYGPERHSLSASIALKKLVKELHRNGIEVILDVVYSHTAEDGDEAPKTISFRGIDNANYYILDKFGIVLKSDFGTANSFNCNHPIVQKLITDSLRYLVEEFHVDGFCFSNASALVTGPHGQELSRPVLVEDITFDPLLASVKLIADACSPINGVCKEIRFPHWKRWCEWNTQFKTDVRRFIRGEHGQLSSFATRLCGSGDMFADGRGTQYSFNHVTAPYGFTLTDLVSYSWNCGHEGPTSDPAVIETRIKQVRNLLVTLFLSQGIPVLNMGDEYGHSKNGMVDVDSTSFQWDAVESEFGEQTIHLISMLSAFRKRRKELLQRICFLEAGMLTWHGIQPQKPCWQSSDSNFLAVSIHSQAKESESRVQTFGDLYLAFNAHPSLVLATIPEPPQNMTWVRIADSSFPYPDNFLLEGTHLEFPSPDGRYNFQPYSSVVLEARPVTQWHDPTGSA</sequence>
<dbReference type="InterPro" id="IPR044096">
    <property type="entry name" value="AmyAc_plant_ISA2"/>
</dbReference>
<keyword evidence="4" id="KW-0934">Plastid</keyword>
<evidence type="ECO:0000313" key="9">
    <source>
        <dbReference type="EMBL" id="CAK9216110.1"/>
    </source>
</evidence>
<evidence type="ECO:0000256" key="5">
    <source>
        <dbReference type="ARBA" id="ARBA00022723"/>
    </source>
</evidence>
<dbReference type="PANTHER" id="PTHR43002">
    <property type="entry name" value="GLYCOGEN DEBRANCHING ENZYME"/>
    <property type="match status" value="1"/>
</dbReference>
<reference evidence="9" key="1">
    <citation type="submission" date="2024-02" db="EMBL/GenBank/DDBJ databases">
        <authorList>
            <consortium name="ELIXIR-Norway"/>
            <consortium name="Elixir Norway"/>
        </authorList>
    </citation>
    <scope>NUCLEOTIDE SEQUENCE</scope>
</reference>
<dbReference type="InterPro" id="IPR044505">
    <property type="entry name" value="GlgX_Isoamylase_N_E_set"/>
</dbReference>
<evidence type="ECO:0000256" key="7">
    <source>
        <dbReference type="ARBA" id="ARBA00023277"/>
    </source>
</evidence>
<keyword evidence="7" id="KW-0119">Carbohydrate metabolism</keyword>
<keyword evidence="6" id="KW-0809">Transit peptide</keyword>
<dbReference type="SUPFAM" id="SSF81296">
    <property type="entry name" value="E set domains"/>
    <property type="match status" value="1"/>
</dbReference>
<name>A0ABP0UB54_9BRYO</name>
<evidence type="ECO:0000256" key="2">
    <source>
        <dbReference type="ARBA" id="ARBA00008061"/>
    </source>
</evidence>
<evidence type="ECO:0000259" key="8">
    <source>
        <dbReference type="SMART" id="SM00642"/>
    </source>
</evidence>
<dbReference type="InterPro" id="IPR014756">
    <property type="entry name" value="Ig_E-set"/>
</dbReference>
<dbReference type="InterPro" id="IPR004193">
    <property type="entry name" value="Glyco_hydro_13_N"/>
</dbReference>
<dbReference type="CDD" id="cd02856">
    <property type="entry name" value="E_set_GDE_Isoamylase_N"/>
    <property type="match status" value="1"/>
</dbReference>
<evidence type="ECO:0000256" key="6">
    <source>
        <dbReference type="ARBA" id="ARBA00022946"/>
    </source>
</evidence>
<dbReference type="InterPro" id="IPR048650">
    <property type="entry name" value="ISOA1-3-like_C"/>
</dbReference>
<dbReference type="Pfam" id="PF23166">
    <property type="entry name" value="Ig_N_CWD1"/>
    <property type="match status" value="1"/>
</dbReference>
<dbReference type="SMART" id="SM00642">
    <property type="entry name" value="Aamy"/>
    <property type="match status" value="1"/>
</dbReference>
<dbReference type="InterPro" id="IPR017853">
    <property type="entry name" value="GH"/>
</dbReference>
<dbReference type="EMBL" id="OZ019894">
    <property type="protein sequence ID" value="CAK9216110.1"/>
    <property type="molecule type" value="Genomic_DNA"/>
</dbReference>
<gene>
    <name evidence="9" type="ORF">CSSPTR1EN2_LOCUS13259</name>
</gene>
<dbReference type="Pfam" id="PF00128">
    <property type="entry name" value="Alpha-amylase"/>
    <property type="match status" value="1"/>
</dbReference>
<dbReference type="Pfam" id="PF02922">
    <property type="entry name" value="CBM_48"/>
    <property type="match status" value="1"/>
</dbReference>
<comment type="similarity">
    <text evidence="2">Belongs to the glycosyl hydrolase 13 family.</text>
</comment>
<keyword evidence="5" id="KW-0479">Metal-binding</keyword>
<dbReference type="InterPro" id="IPR013780">
    <property type="entry name" value="Glyco_hydro_b"/>
</dbReference>
<dbReference type="SUPFAM" id="SSF51011">
    <property type="entry name" value="Glycosyl hydrolase domain"/>
    <property type="match status" value="1"/>
</dbReference>
<organism evidence="9 10">
    <name type="scientific">Sphagnum troendelagicum</name>
    <dbReference type="NCBI Taxonomy" id="128251"/>
    <lineage>
        <taxon>Eukaryota</taxon>
        <taxon>Viridiplantae</taxon>
        <taxon>Streptophyta</taxon>
        <taxon>Embryophyta</taxon>
        <taxon>Bryophyta</taxon>
        <taxon>Sphagnophytina</taxon>
        <taxon>Sphagnopsida</taxon>
        <taxon>Sphagnales</taxon>
        <taxon>Sphagnaceae</taxon>
        <taxon>Sphagnum</taxon>
    </lineage>
</organism>
<protein>
    <recommendedName>
        <fullName evidence="8">Glycosyl hydrolase family 13 catalytic domain-containing protein</fullName>
    </recommendedName>
</protein>
<proteinExistence type="inferred from homology"/>
<keyword evidence="3" id="KW-0150">Chloroplast</keyword>
<evidence type="ECO:0000256" key="4">
    <source>
        <dbReference type="ARBA" id="ARBA00022640"/>
    </source>
</evidence>
<dbReference type="InterPro" id="IPR013783">
    <property type="entry name" value="Ig-like_fold"/>
</dbReference>
<dbReference type="Gene3D" id="2.60.40.10">
    <property type="entry name" value="Immunoglobulins"/>
    <property type="match status" value="1"/>
</dbReference>
<keyword evidence="10" id="KW-1185">Reference proteome</keyword>
<dbReference type="InterPro" id="IPR006047">
    <property type="entry name" value="GH13_cat_dom"/>
</dbReference>
<evidence type="ECO:0000256" key="1">
    <source>
        <dbReference type="ARBA" id="ARBA00004229"/>
    </source>
</evidence>
<dbReference type="CDD" id="cd11346">
    <property type="entry name" value="AmyAc_plant_IsoA"/>
    <property type="match status" value="1"/>
</dbReference>